<keyword evidence="3" id="KW-1185">Reference proteome</keyword>
<keyword evidence="1" id="KW-0812">Transmembrane</keyword>
<evidence type="ECO:0000256" key="1">
    <source>
        <dbReference type="SAM" id="Phobius"/>
    </source>
</evidence>
<dbReference type="EMBL" id="JXJN01025502">
    <property type="status" value="NOT_ANNOTATED_CDS"/>
    <property type="molecule type" value="Genomic_DNA"/>
</dbReference>
<evidence type="ECO:0000313" key="2">
    <source>
        <dbReference type="EnsemblMetazoa" id="GPPI048953-PA"/>
    </source>
</evidence>
<protein>
    <submittedName>
        <fullName evidence="2">Uncharacterized protein</fullName>
    </submittedName>
</protein>
<feature type="transmembrane region" description="Helical" evidence="1">
    <location>
        <begin position="60"/>
        <end position="82"/>
    </location>
</feature>
<dbReference type="Proteomes" id="UP000092460">
    <property type="component" value="Unassembled WGS sequence"/>
</dbReference>
<accession>A0A1B0C4J6</accession>
<dbReference type="VEuPathDB" id="VectorBase:GPPI048953"/>
<dbReference type="EnsemblMetazoa" id="GPPI048953-RA">
    <property type="protein sequence ID" value="GPPI048953-PA"/>
    <property type="gene ID" value="GPPI048953"/>
</dbReference>
<name>A0A1B0C4J6_9MUSC</name>
<keyword evidence="1" id="KW-1133">Transmembrane helix</keyword>
<sequence>MKRVRTSSELLFLDTNCNSSPSMVSLISTIASITFCCSPASPFVFTTLLCSFSWRDNDGVVLLDSSELLITGPISSFIALLLSHVKTKYQLTNHDDFTFKKTTFNYSNNSLLPAQKQARQQYALQDTSEMLLTSI</sequence>
<keyword evidence="1" id="KW-0472">Membrane</keyword>
<proteinExistence type="predicted"/>
<dbReference type="AlphaFoldDB" id="A0A1B0C4J6"/>
<organism evidence="2 3">
    <name type="scientific">Glossina palpalis gambiensis</name>
    <dbReference type="NCBI Taxonomy" id="67801"/>
    <lineage>
        <taxon>Eukaryota</taxon>
        <taxon>Metazoa</taxon>
        <taxon>Ecdysozoa</taxon>
        <taxon>Arthropoda</taxon>
        <taxon>Hexapoda</taxon>
        <taxon>Insecta</taxon>
        <taxon>Pterygota</taxon>
        <taxon>Neoptera</taxon>
        <taxon>Endopterygota</taxon>
        <taxon>Diptera</taxon>
        <taxon>Brachycera</taxon>
        <taxon>Muscomorpha</taxon>
        <taxon>Hippoboscoidea</taxon>
        <taxon>Glossinidae</taxon>
        <taxon>Glossina</taxon>
    </lineage>
</organism>
<reference evidence="3" key="1">
    <citation type="submission" date="2015-01" db="EMBL/GenBank/DDBJ databases">
        <authorList>
            <person name="Aksoy S."/>
            <person name="Warren W."/>
            <person name="Wilson R.K."/>
        </authorList>
    </citation>
    <scope>NUCLEOTIDE SEQUENCE [LARGE SCALE GENOMIC DNA]</scope>
    <source>
        <strain evidence="3">IAEA</strain>
    </source>
</reference>
<evidence type="ECO:0000313" key="3">
    <source>
        <dbReference type="Proteomes" id="UP000092460"/>
    </source>
</evidence>
<reference evidence="2" key="2">
    <citation type="submission" date="2020-05" db="UniProtKB">
        <authorList>
            <consortium name="EnsemblMetazoa"/>
        </authorList>
    </citation>
    <scope>IDENTIFICATION</scope>
    <source>
        <strain evidence="2">IAEA</strain>
    </source>
</reference>
<feature type="transmembrane region" description="Helical" evidence="1">
    <location>
        <begin position="30"/>
        <end position="54"/>
    </location>
</feature>